<sequence>MGRSLSVARLQATTEGKPQDYIRATFVSRMRCTISISKCNNSTTTMKILSSVTKQPTLVPWDLRYQEECQSKGSNTCSDGNANEY</sequence>
<dbReference type="AlphaFoldDB" id="A0A0E0H0P4"/>
<reference evidence="1" key="2">
    <citation type="submission" date="2018-04" db="EMBL/GenBank/DDBJ databases">
        <title>OnivRS2 (Oryza nivara Reference Sequence Version 2).</title>
        <authorList>
            <person name="Zhang J."/>
            <person name="Kudrna D."/>
            <person name="Lee S."/>
            <person name="Talag J."/>
            <person name="Rajasekar S."/>
            <person name="Welchert J."/>
            <person name="Hsing Y.-I."/>
            <person name="Wing R.A."/>
        </authorList>
    </citation>
    <scope>NUCLEOTIDE SEQUENCE [LARGE SCALE GENOMIC DNA]</scope>
    <source>
        <strain evidence="1">SL10</strain>
    </source>
</reference>
<dbReference type="EnsemblPlants" id="ONIVA04G10430.3">
    <property type="protein sequence ID" value="ONIVA04G10430.3"/>
    <property type="gene ID" value="ONIVA04G10430"/>
</dbReference>
<keyword evidence="2" id="KW-1185">Reference proteome</keyword>
<protein>
    <submittedName>
        <fullName evidence="1">Uncharacterized protein</fullName>
    </submittedName>
</protein>
<proteinExistence type="predicted"/>
<accession>A0A0E0H0P4</accession>
<dbReference type="HOGENOM" id="CLU_2516517_0_0_1"/>
<dbReference type="Gramene" id="ONIVA04G10430.3">
    <property type="protein sequence ID" value="ONIVA04G10430.3"/>
    <property type="gene ID" value="ONIVA04G10430"/>
</dbReference>
<reference evidence="1" key="1">
    <citation type="submission" date="2015-04" db="UniProtKB">
        <authorList>
            <consortium name="EnsemblPlants"/>
        </authorList>
    </citation>
    <scope>IDENTIFICATION</scope>
    <source>
        <strain evidence="1">SL10</strain>
    </source>
</reference>
<evidence type="ECO:0000313" key="1">
    <source>
        <dbReference type="EnsemblPlants" id="ONIVA04G10430.3"/>
    </source>
</evidence>
<dbReference type="Proteomes" id="UP000006591">
    <property type="component" value="Chromosome 4"/>
</dbReference>
<evidence type="ECO:0000313" key="2">
    <source>
        <dbReference type="Proteomes" id="UP000006591"/>
    </source>
</evidence>
<name>A0A0E0H0P4_ORYNI</name>
<organism evidence="1">
    <name type="scientific">Oryza nivara</name>
    <name type="common">Indian wild rice</name>
    <name type="synonym">Oryza sativa f. spontanea</name>
    <dbReference type="NCBI Taxonomy" id="4536"/>
    <lineage>
        <taxon>Eukaryota</taxon>
        <taxon>Viridiplantae</taxon>
        <taxon>Streptophyta</taxon>
        <taxon>Embryophyta</taxon>
        <taxon>Tracheophyta</taxon>
        <taxon>Spermatophyta</taxon>
        <taxon>Magnoliopsida</taxon>
        <taxon>Liliopsida</taxon>
        <taxon>Poales</taxon>
        <taxon>Poaceae</taxon>
        <taxon>BOP clade</taxon>
        <taxon>Oryzoideae</taxon>
        <taxon>Oryzeae</taxon>
        <taxon>Oryzinae</taxon>
        <taxon>Oryza</taxon>
    </lineage>
</organism>